<accession>A0A6M6E1C6</accession>
<keyword evidence="1" id="KW-0614">Plasmid</keyword>
<dbReference type="RefSeq" id="WP_171778739.1">
    <property type="nucleotide sequence ID" value="NZ_CP045273.1"/>
</dbReference>
<geneLocation type="plasmid" evidence="2">
    <name>pfdu301a</name>
</geneLocation>
<dbReference type="EMBL" id="CP045273">
    <property type="protein sequence ID" value="QJX80742.1"/>
    <property type="molecule type" value="Genomic_DNA"/>
</dbReference>
<gene>
    <name evidence="1" type="ORF">FDZ14_32140</name>
</gene>
<reference evidence="1 2" key="1">
    <citation type="submission" date="2019-10" db="EMBL/GenBank/DDBJ databases">
        <title>Complete genome sequences for adaption low water activity.</title>
        <authorList>
            <person name="Zhao L."/>
            <person name="Zhong J."/>
        </authorList>
    </citation>
    <scope>NUCLEOTIDE SEQUENCE [LARGE SCALE GENOMIC DNA]</scope>
    <source>
        <strain evidence="1 2">FDU301</strain>
        <plasmid evidence="2">pfdu301a</plasmid>
    </source>
</reference>
<sequence length="85" mass="10131">MKKQGEIFLPNSNDSGKEAQRFKRIETMVSWRDELEFKLKSYTDDLPKVRRSETKHLLINEIKELKLFITAANEEINRVKSFQED</sequence>
<proteinExistence type="predicted"/>
<evidence type="ECO:0000313" key="1">
    <source>
        <dbReference type="EMBL" id="QJX80742.1"/>
    </source>
</evidence>
<dbReference type="AlphaFoldDB" id="A0A6M6E1C6"/>
<evidence type="ECO:0000313" key="2">
    <source>
        <dbReference type="Proteomes" id="UP000501076"/>
    </source>
</evidence>
<organism evidence="1 2">
    <name type="scientific">Priestia megaterium</name>
    <name type="common">Bacillus megaterium</name>
    <dbReference type="NCBI Taxonomy" id="1404"/>
    <lineage>
        <taxon>Bacteria</taxon>
        <taxon>Bacillati</taxon>
        <taxon>Bacillota</taxon>
        <taxon>Bacilli</taxon>
        <taxon>Bacillales</taxon>
        <taxon>Bacillaceae</taxon>
        <taxon>Priestia</taxon>
    </lineage>
</organism>
<protein>
    <submittedName>
        <fullName evidence="1">Uncharacterized protein</fullName>
    </submittedName>
</protein>
<name>A0A6M6E1C6_PRIMG</name>
<dbReference type="Proteomes" id="UP000501076">
    <property type="component" value="Plasmid pFDU301A"/>
</dbReference>